<feature type="transmembrane region" description="Helical" evidence="7">
    <location>
        <begin position="246"/>
        <end position="267"/>
    </location>
</feature>
<keyword evidence="5 7" id="KW-0472">Membrane</keyword>
<name>K9W1M4_9CYAN</name>
<dbReference type="PANTHER" id="PTHR30213">
    <property type="entry name" value="INNER MEMBRANE PROTEIN YHJD"/>
    <property type="match status" value="1"/>
</dbReference>
<sequence>MKPKDIVGLFKETLKEWQEDKAARLAAALSYYTAFSIAPLLIIVIAIAALVLGQDAAQGEIVKQLKGLIGLQGAEAIQEMIKNSQKPTEGIIATVISFIILIFGATGVFAELQDSLNTIWEVAPKPGQGVKAVVKTRFRSFAMILGIGFILLVSLVLSSVLVGVSNYFGNYLPDVVLIARIANLVISFGVITVLFAMIYRVLPDVEIAWGDVWLGAAITSLLFSIGKWGIGLYLGNSSVGSTYGAAGSFVVFLLWVNYSAQILFFGAEFTQVYANKYGSQIRPAKNAVPLTEDARANLGIPHSDELESAAEQDDSARSRTSTAVRERRNHKKSVNPILIGLSTVVGISKQLSQIVKPKKNNRRNRR</sequence>
<feature type="region of interest" description="Disordered" evidence="6">
    <location>
        <begin position="306"/>
        <end position="329"/>
    </location>
</feature>
<evidence type="ECO:0000256" key="1">
    <source>
        <dbReference type="ARBA" id="ARBA00004651"/>
    </source>
</evidence>
<feature type="transmembrane region" description="Helical" evidence="7">
    <location>
        <begin position="90"/>
        <end position="110"/>
    </location>
</feature>
<keyword evidence="4 7" id="KW-1133">Transmembrane helix</keyword>
<keyword evidence="2" id="KW-1003">Cell membrane</keyword>
<comment type="subcellular location">
    <subcellularLocation>
        <location evidence="1">Cell membrane</location>
        <topology evidence="1">Multi-pass membrane protein</topology>
    </subcellularLocation>
</comment>
<gene>
    <name evidence="8" type="ORF">Cri9333_3448</name>
</gene>
<proteinExistence type="predicted"/>
<feature type="transmembrane region" description="Helical" evidence="7">
    <location>
        <begin position="177"/>
        <end position="199"/>
    </location>
</feature>
<dbReference type="OrthoDB" id="9797028at2"/>
<feature type="transmembrane region" description="Helical" evidence="7">
    <location>
        <begin position="31"/>
        <end position="52"/>
    </location>
</feature>
<dbReference type="AlphaFoldDB" id="K9W1M4"/>
<keyword evidence="9" id="KW-1185">Reference proteome</keyword>
<dbReference type="Pfam" id="PF03631">
    <property type="entry name" value="Virul_fac_BrkB"/>
    <property type="match status" value="1"/>
</dbReference>
<dbReference type="PANTHER" id="PTHR30213:SF1">
    <property type="entry name" value="INNER MEMBRANE PROTEIN YHJD"/>
    <property type="match status" value="1"/>
</dbReference>
<dbReference type="HOGENOM" id="CLU_045539_5_1_3"/>
<evidence type="ECO:0000256" key="3">
    <source>
        <dbReference type="ARBA" id="ARBA00022692"/>
    </source>
</evidence>
<dbReference type="InterPro" id="IPR017039">
    <property type="entry name" value="Virul_fac_BrkB"/>
</dbReference>
<protein>
    <submittedName>
        <fullName evidence="8">Ribonuclease BN</fullName>
    </submittedName>
</protein>
<dbReference type="PATRIC" id="fig|1173022.3.peg.3722"/>
<evidence type="ECO:0000256" key="2">
    <source>
        <dbReference type="ARBA" id="ARBA00022475"/>
    </source>
</evidence>
<dbReference type="RefSeq" id="WP_015204378.1">
    <property type="nucleotide sequence ID" value="NC_019753.1"/>
</dbReference>
<evidence type="ECO:0000313" key="8">
    <source>
        <dbReference type="EMBL" id="AFZ14273.1"/>
    </source>
</evidence>
<feature type="transmembrane region" description="Helical" evidence="7">
    <location>
        <begin position="211"/>
        <end position="234"/>
    </location>
</feature>
<dbReference type="eggNOG" id="COG1295">
    <property type="taxonomic scope" value="Bacteria"/>
</dbReference>
<evidence type="ECO:0000256" key="5">
    <source>
        <dbReference type="ARBA" id="ARBA00023136"/>
    </source>
</evidence>
<evidence type="ECO:0000256" key="4">
    <source>
        <dbReference type="ARBA" id="ARBA00022989"/>
    </source>
</evidence>
<keyword evidence="3 7" id="KW-0812">Transmembrane</keyword>
<dbReference type="KEGG" id="cep:Cri9333_3448"/>
<dbReference type="GO" id="GO:0005886">
    <property type="term" value="C:plasma membrane"/>
    <property type="evidence" value="ECO:0007669"/>
    <property type="project" value="UniProtKB-SubCell"/>
</dbReference>
<dbReference type="Proteomes" id="UP000010472">
    <property type="component" value="Chromosome"/>
</dbReference>
<evidence type="ECO:0000256" key="7">
    <source>
        <dbReference type="SAM" id="Phobius"/>
    </source>
</evidence>
<evidence type="ECO:0000313" key="9">
    <source>
        <dbReference type="Proteomes" id="UP000010472"/>
    </source>
</evidence>
<feature type="transmembrane region" description="Helical" evidence="7">
    <location>
        <begin position="141"/>
        <end position="165"/>
    </location>
</feature>
<reference evidence="8 9" key="1">
    <citation type="submission" date="2012-06" db="EMBL/GenBank/DDBJ databases">
        <title>Finished chromosome of genome of Crinalium epipsammum PCC 9333.</title>
        <authorList>
            <consortium name="US DOE Joint Genome Institute"/>
            <person name="Gugger M."/>
            <person name="Coursin T."/>
            <person name="Rippka R."/>
            <person name="Tandeau De Marsac N."/>
            <person name="Huntemann M."/>
            <person name="Wei C.-L."/>
            <person name="Han J."/>
            <person name="Detter J.C."/>
            <person name="Han C."/>
            <person name="Tapia R."/>
            <person name="Davenport K."/>
            <person name="Daligault H."/>
            <person name="Erkkila T."/>
            <person name="Gu W."/>
            <person name="Munk A.C.C."/>
            <person name="Teshima H."/>
            <person name="Xu Y."/>
            <person name="Chain P."/>
            <person name="Chen A."/>
            <person name="Krypides N."/>
            <person name="Mavromatis K."/>
            <person name="Markowitz V."/>
            <person name="Szeto E."/>
            <person name="Ivanova N."/>
            <person name="Mikhailova N."/>
            <person name="Ovchinnikova G."/>
            <person name="Pagani I."/>
            <person name="Pati A."/>
            <person name="Goodwin L."/>
            <person name="Peters L."/>
            <person name="Pitluck S."/>
            <person name="Woyke T."/>
            <person name="Kerfeld C."/>
        </authorList>
    </citation>
    <scope>NUCLEOTIDE SEQUENCE [LARGE SCALE GENOMIC DNA]</scope>
    <source>
        <strain evidence="8 9">PCC 9333</strain>
    </source>
</reference>
<organism evidence="8 9">
    <name type="scientific">Crinalium epipsammum PCC 9333</name>
    <dbReference type="NCBI Taxonomy" id="1173022"/>
    <lineage>
        <taxon>Bacteria</taxon>
        <taxon>Bacillati</taxon>
        <taxon>Cyanobacteriota</taxon>
        <taxon>Cyanophyceae</taxon>
        <taxon>Gomontiellales</taxon>
        <taxon>Gomontiellaceae</taxon>
        <taxon>Crinalium</taxon>
    </lineage>
</organism>
<evidence type="ECO:0000256" key="6">
    <source>
        <dbReference type="SAM" id="MobiDB-lite"/>
    </source>
</evidence>
<dbReference type="NCBIfam" id="TIGR00765">
    <property type="entry name" value="yihY_not_rbn"/>
    <property type="match status" value="1"/>
</dbReference>
<accession>K9W1M4</accession>
<dbReference type="EMBL" id="CP003620">
    <property type="protein sequence ID" value="AFZ14273.1"/>
    <property type="molecule type" value="Genomic_DNA"/>
</dbReference>